<dbReference type="PROSITE" id="PS50102">
    <property type="entry name" value="RRM"/>
    <property type="match status" value="1"/>
</dbReference>
<reference evidence="5" key="1">
    <citation type="submission" date="2023-04" db="EMBL/GenBank/DDBJ databases">
        <title>Black Yeasts Isolated from many extreme environments.</title>
        <authorList>
            <person name="Coleine C."/>
            <person name="Stajich J.E."/>
            <person name="Selbmann L."/>
        </authorList>
    </citation>
    <scope>NUCLEOTIDE SEQUENCE</scope>
    <source>
        <strain evidence="5">CCFEE 5312</strain>
    </source>
</reference>
<evidence type="ECO:0000313" key="5">
    <source>
        <dbReference type="EMBL" id="KAK3046915.1"/>
    </source>
</evidence>
<dbReference type="SUPFAM" id="SSF54928">
    <property type="entry name" value="RNA-binding domain, RBD"/>
    <property type="match status" value="1"/>
</dbReference>
<dbReference type="PANTHER" id="PTHR23236:SF51">
    <property type="entry name" value="NUCLEOLAR PROTEIN 6"/>
    <property type="match status" value="1"/>
</dbReference>
<gene>
    <name evidence="5" type="ORF">LTR09_011666</name>
</gene>
<dbReference type="AlphaFoldDB" id="A0AAJ0D645"/>
<dbReference type="Proteomes" id="UP001271007">
    <property type="component" value="Unassembled WGS sequence"/>
</dbReference>
<dbReference type="Gene3D" id="3.30.70.330">
    <property type="match status" value="1"/>
</dbReference>
<feature type="compositionally biased region" description="Basic and acidic residues" evidence="3">
    <location>
        <begin position="254"/>
        <end position="273"/>
    </location>
</feature>
<dbReference type="SMART" id="SM00360">
    <property type="entry name" value="RRM"/>
    <property type="match status" value="1"/>
</dbReference>
<evidence type="ECO:0000256" key="2">
    <source>
        <dbReference type="PROSITE-ProRule" id="PRU00176"/>
    </source>
</evidence>
<evidence type="ECO:0000259" key="4">
    <source>
        <dbReference type="PROSITE" id="PS50102"/>
    </source>
</evidence>
<organism evidence="5 6">
    <name type="scientific">Extremus antarcticus</name>
    <dbReference type="NCBI Taxonomy" id="702011"/>
    <lineage>
        <taxon>Eukaryota</taxon>
        <taxon>Fungi</taxon>
        <taxon>Dikarya</taxon>
        <taxon>Ascomycota</taxon>
        <taxon>Pezizomycotina</taxon>
        <taxon>Dothideomycetes</taxon>
        <taxon>Dothideomycetidae</taxon>
        <taxon>Mycosphaerellales</taxon>
        <taxon>Extremaceae</taxon>
        <taxon>Extremus</taxon>
    </lineage>
</organism>
<dbReference type="PANTHER" id="PTHR23236">
    <property type="entry name" value="EUKARYOTIC TRANSLATION INITIATION FACTOR 4B/4H"/>
    <property type="match status" value="1"/>
</dbReference>
<feature type="domain" description="RRM" evidence="4">
    <location>
        <begin position="128"/>
        <end position="232"/>
    </location>
</feature>
<evidence type="ECO:0000313" key="6">
    <source>
        <dbReference type="Proteomes" id="UP001271007"/>
    </source>
</evidence>
<dbReference type="GO" id="GO:0005730">
    <property type="term" value="C:nucleolus"/>
    <property type="evidence" value="ECO:0007669"/>
    <property type="project" value="TreeGrafter"/>
</dbReference>
<keyword evidence="1 2" id="KW-0694">RNA-binding</keyword>
<feature type="compositionally biased region" description="Basic and acidic residues" evidence="3">
    <location>
        <begin position="29"/>
        <end position="65"/>
    </location>
</feature>
<dbReference type="InterPro" id="IPR035979">
    <property type="entry name" value="RBD_domain_sf"/>
</dbReference>
<sequence length="313" mass="34662">MSQDEPLGRKEKKAQRDAERKKSGKKRKHEEVEKSEDAKAPAEELKEDFIPLGGETKESSGEKTKTPRPSKKRKAQEAVAEPEDAPEKAPDTTAPKPKRRKKQKTATAQNGADAPTTPAEDGKAKHRFVCFIGNLPYDTTDTTLQAHFKKLLPFTLRHRTDPATKRSKGFAFLEFENYDRMKTCLKLYHHSMFDPATALKADGEIEVAEEDLKRVKGKMKGARRINVELTAGGGGSKDVRKEKIKVKNVRLDEQRQRRADAEREAKVKEEGKKAMGGKGVVGKKPPRVSGGGDGAAAMADPGMHPSRLAMIKN</sequence>
<feature type="compositionally biased region" description="Basic and acidic residues" evidence="3">
    <location>
        <begin position="1"/>
        <end position="21"/>
    </location>
</feature>
<evidence type="ECO:0000256" key="1">
    <source>
        <dbReference type="ARBA" id="ARBA00022884"/>
    </source>
</evidence>
<protein>
    <recommendedName>
        <fullName evidence="4">RRM domain-containing protein</fullName>
    </recommendedName>
</protein>
<dbReference type="EMBL" id="JAWDJX010000075">
    <property type="protein sequence ID" value="KAK3046915.1"/>
    <property type="molecule type" value="Genomic_DNA"/>
</dbReference>
<keyword evidence="6" id="KW-1185">Reference proteome</keyword>
<dbReference type="InterPro" id="IPR034228">
    <property type="entry name" value="Nop6_RRM"/>
</dbReference>
<dbReference type="GO" id="GO:0019843">
    <property type="term" value="F:rRNA binding"/>
    <property type="evidence" value="ECO:0007669"/>
    <property type="project" value="TreeGrafter"/>
</dbReference>
<name>A0AAJ0D645_9PEZI</name>
<feature type="region of interest" description="Disordered" evidence="3">
    <location>
        <begin position="254"/>
        <end position="313"/>
    </location>
</feature>
<dbReference type="CDD" id="cd12400">
    <property type="entry name" value="RRM_Nop6"/>
    <property type="match status" value="1"/>
</dbReference>
<dbReference type="Pfam" id="PF00076">
    <property type="entry name" value="RRM_1"/>
    <property type="match status" value="1"/>
</dbReference>
<dbReference type="InterPro" id="IPR000504">
    <property type="entry name" value="RRM_dom"/>
</dbReference>
<evidence type="ECO:0000256" key="3">
    <source>
        <dbReference type="SAM" id="MobiDB-lite"/>
    </source>
</evidence>
<accession>A0AAJ0D645</accession>
<comment type="caution">
    <text evidence="5">The sequence shown here is derived from an EMBL/GenBank/DDBJ whole genome shotgun (WGS) entry which is preliminary data.</text>
</comment>
<dbReference type="InterPro" id="IPR012677">
    <property type="entry name" value="Nucleotide-bd_a/b_plait_sf"/>
</dbReference>
<feature type="region of interest" description="Disordered" evidence="3">
    <location>
        <begin position="1"/>
        <end position="122"/>
    </location>
</feature>
<proteinExistence type="predicted"/>
<dbReference type="GO" id="GO:0042274">
    <property type="term" value="P:ribosomal small subunit biogenesis"/>
    <property type="evidence" value="ECO:0007669"/>
    <property type="project" value="TreeGrafter"/>
</dbReference>